<feature type="domain" description="Protein kinase" evidence="1">
    <location>
        <begin position="171"/>
        <end position="258"/>
    </location>
</feature>
<sequence>MLQEWDSSSSSSFDEDEVNTRAYPDWTKYRHVIEHNRAYRLDTCREVREYYEQYSTDLWKEGSGYWRACNVDDDNALCKDIGLPENLFRGSRVSDGMKIMVKAVQLRSREYDIVHFLSTCPQRGHPMNHCIPVLDMIPVLEDEIGLIVMEEWSPQWITDPPCCLRVFLGALQQCVDHVVFMHEHHIAHLDISVHNILTDDRGHFACIDYESSQMFDSPISTPQTQVHRATELPPEYGRGESSDPYKSDIWALAVLILRACQLAGFHIPELLQLTIPMLHDHPDRRPSAIMVQSAFDSMISTIDERRLRGLYDHTFKIASSCIPLEYVAV</sequence>
<protein>
    <recommendedName>
        <fullName evidence="1">Protein kinase domain-containing protein</fullName>
    </recommendedName>
</protein>
<dbReference type="AlphaFoldDB" id="A0A0C3BHD2"/>
<gene>
    <name evidence="2" type="ORF">PILCRDRAFT_825982</name>
</gene>
<name>A0A0C3BHD2_PILCF</name>
<dbReference type="GO" id="GO:0004672">
    <property type="term" value="F:protein kinase activity"/>
    <property type="evidence" value="ECO:0007669"/>
    <property type="project" value="InterPro"/>
</dbReference>
<dbReference type="Pfam" id="PF00069">
    <property type="entry name" value="Pkinase"/>
    <property type="match status" value="1"/>
</dbReference>
<dbReference type="OrthoDB" id="3173976at2759"/>
<dbReference type="InterPro" id="IPR011009">
    <property type="entry name" value="Kinase-like_dom_sf"/>
</dbReference>
<organism evidence="2 3">
    <name type="scientific">Piloderma croceum (strain F 1598)</name>
    <dbReference type="NCBI Taxonomy" id="765440"/>
    <lineage>
        <taxon>Eukaryota</taxon>
        <taxon>Fungi</taxon>
        <taxon>Dikarya</taxon>
        <taxon>Basidiomycota</taxon>
        <taxon>Agaricomycotina</taxon>
        <taxon>Agaricomycetes</taxon>
        <taxon>Agaricomycetidae</taxon>
        <taxon>Atheliales</taxon>
        <taxon>Atheliaceae</taxon>
        <taxon>Piloderma</taxon>
    </lineage>
</organism>
<dbReference type="GO" id="GO:0005524">
    <property type="term" value="F:ATP binding"/>
    <property type="evidence" value="ECO:0007669"/>
    <property type="project" value="InterPro"/>
</dbReference>
<keyword evidence="3" id="KW-1185">Reference proteome</keyword>
<dbReference type="InParanoid" id="A0A0C3BHD2"/>
<reference evidence="3" key="2">
    <citation type="submission" date="2015-01" db="EMBL/GenBank/DDBJ databases">
        <title>Evolutionary Origins and Diversification of the Mycorrhizal Mutualists.</title>
        <authorList>
            <consortium name="DOE Joint Genome Institute"/>
            <consortium name="Mycorrhizal Genomics Consortium"/>
            <person name="Kohler A."/>
            <person name="Kuo A."/>
            <person name="Nagy L.G."/>
            <person name="Floudas D."/>
            <person name="Copeland A."/>
            <person name="Barry K.W."/>
            <person name="Cichocki N."/>
            <person name="Veneault-Fourrey C."/>
            <person name="LaButti K."/>
            <person name="Lindquist E.A."/>
            <person name="Lipzen A."/>
            <person name="Lundell T."/>
            <person name="Morin E."/>
            <person name="Murat C."/>
            <person name="Riley R."/>
            <person name="Ohm R."/>
            <person name="Sun H."/>
            <person name="Tunlid A."/>
            <person name="Henrissat B."/>
            <person name="Grigoriev I.V."/>
            <person name="Hibbett D.S."/>
            <person name="Martin F."/>
        </authorList>
    </citation>
    <scope>NUCLEOTIDE SEQUENCE [LARGE SCALE GENOMIC DNA]</scope>
    <source>
        <strain evidence="3">F 1598</strain>
    </source>
</reference>
<dbReference type="STRING" id="765440.A0A0C3BHD2"/>
<reference evidence="2 3" key="1">
    <citation type="submission" date="2014-04" db="EMBL/GenBank/DDBJ databases">
        <authorList>
            <consortium name="DOE Joint Genome Institute"/>
            <person name="Kuo A."/>
            <person name="Tarkka M."/>
            <person name="Buscot F."/>
            <person name="Kohler A."/>
            <person name="Nagy L.G."/>
            <person name="Floudas D."/>
            <person name="Copeland A."/>
            <person name="Barry K.W."/>
            <person name="Cichocki N."/>
            <person name="Veneault-Fourrey C."/>
            <person name="LaButti K."/>
            <person name="Lindquist E.A."/>
            <person name="Lipzen A."/>
            <person name="Lundell T."/>
            <person name="Morin E."/>
            <person name="Murat C."/>
            <person name="Sun H."/>
            <person name="Tunlid A."/>
            <person name="Henrissat B."/>
            <person name="Grigoriev I.V."/>
            <person name="Hibbett D.S."/>
            <person name="Martin F."/>
            <person name="Nordberg H.P."/>
            <person name="Cantor M.N."/>
            <person name="Hua S.X."/>
        </authorList>
    </citation>
    <scope>NUCLEOTIDE SEQUENCE [LARGE SCALE GENOMIC DNA]</scope>
    <source>
        <strain evidence="2 3">F 1598</strain>
    </source>
</reference>
<dbReference type="Proteomes" id="UP000054166">
    <property type="component" value="Unassembled WGS sequence"/>
</dbReference>
<evidence type="ECO:0000313" key="3">
    <source>
        <dbReference type="Proteomes" id="UP000054166"/>
    </source>
</evidence>
<dbReference type="Gene3D" id="1.10.510.10">
    <property type="entry name" value="Transferase(Phosphotransferase) domain 1"/>
    <property type="match status" value="1"/>
</dbReference>
<proteinExistence type="predicted"/>
<accession>A0A0C3BHD2</accession>
<dbReference type="PANTHER" id="PTHR24362:SF309">
    <property type="entry name" value="PROTEIN KINASE DOMAIN-CONTAINING PROTEIN"/>
    <property type="match status" value="1"/>
</dbReference>
<dbReference type="HOGENOM" id="CLU_847625_0_0_1"/>
<dbReference type="SUPFAM" id="SSF56112">
    <property type="entry name" value="Protein kinase-like (PK-like)"/>
    <property type="match status" value="1"/>
</dbReference>
<evidence type="ECO:0000259" key="1">
    <source>
        <dbReference type="Pfam" id="PF00069"/>
    </source>
</evidence>
<dbReference type="InterPro" id="IPR000719">
    <property type="entry name" value="Prot_kinase_dom"/>
</dbReference>
<dbReference type="PANTHER" id="PTHR24362">
    <property type="entry name" value="SERINE/THREONINE-PROTEIN KINASE NEK"/>
    <property type="match status" value="1"/>
</dbReference>
<evidence type="ECO:0000313" key="2">
    <source>
        <dbReference type="EMBL" id="KIM76762.1"/>
    </source>
</evidence>
<dbReference type="EMBL" id="KN833031">
    <property type="protein sequence ID" value="KIM76762.1"/>
    <property type="molecule type" value="Genomic_DNA"/>
</dbReference>